<protein>
    <submittedName>
        <fullName evidence="1">Uncharacterized protein</fullName>
    </submittedName>
</protein>
<evidence type="ECO:0000313" key="2">
    <source>
        <dbReference type="Proteomes" id="UP001187192"/>
    </source>
</evidence>
<dbReference type="EMBL" id="BTGU01000021">
    <property type="protein sequence ID" value="GMN45661.1"/>
    <property type="molecule type" value="Genomic_DNA"/>
</dbReference>
<reference evidence="1" key="1">
    <citation type="submission" date="2023-07" db="EMBL/GenBank/DDBJ databases">
        <title>draft genome sequence of fig (Ficus carica).</title>
        <authorList>
            <person name="Takahashi T."/>
            <person name="Nishimura K."/>
        </authorList>
    </citation>
    <scope>NUCLEOTIDE SEQUENCE</scope>
</reference>
<dbReference type="Proteomes" id="UP001187192">
    <property type="component" value="Unassembled WGS sequence"/>
</dbReference>
<accession>A0AA88AKJ3</accession>
<proteinExistence type="predicted"/>
<sequence length="64" mass="7280">MRATLTFINRTQVRGSATRRLYSFSFRVRLPPPWLARVILGLTILTGIELEGAAISYLELIVFL</sequence>
<keyword evidence="2" id="KW-1185">Reference proteome</keyword>
<evidence type="ECO:0000313" key="1">
    <source>
        <dbReference type="EMBL" id="GMN45661.1"/>
    </source>
</evidence>
<dbReference type="AlphaFoldDB" id="A0AA88AKJ3"/>
<organism evidence="1 2">
    <name type="scientific">Ficus carica</name>
    <name type="common">Common fig</name>
    <dbReference type="NCBI Taxonomy" id="3494"/>
    <lineage>
        <taxon>Eukaryota</taxon>
        <taxon>Viridiplantae</taxon>
        <taxon>Streptophyta</taxon>
        <taxon>Embryophyta</taxon>
        <taxon>Tracheophyta</taxon>
        <taxon>Spermatophyta</taxon>
        <taxon>Magnoliopsida</taxon>
        <taxon>eudicotyledons</taxon>
        <taxon>Gunneridae</taxon>
        <taxon>Pentapetalae</taxon>
        <taxon>rosids</taxon>
        <taxon>fabids</taxon>
        <taxon>Rosales</taxon>
        <taxon>Moraceae</taxon>
        <taxon>Ficeae</taxon>
        <taxon>Ficus</taxon>
    </lineage>
</organism>
<name>A0AA88AKJ3_FICCA</name>
<comment type="caution">
    <text evidence="1">The sequence shown here is derived from an EMBL/GenBank/DDBJ whole genome shotgun (WGS) entry which is preliminary data.</text>
</comment>
<gene>
    <name evidence="1" type="ORF">TIFTF001_014846</name>
</gene>